<name>A0AAV0BDF3_PHAPC</name>
<evidence type="ECO:0000313" key="3">
    <source>
        <dbReference type="Proteomes" id="UP001153365"/>
    </source>
</evidence>
<comment type="caution">
    <text evidence="2">The sequence shown here is derived from an EMBL/GenBank/DDBJ whole genome shotgun (WGS) entry which is preliminary data.</text>
</comment>
<dbReference type="GO" id="GO:0016491">
    <property type="term" value="F:oxidoreductase activity"/>
    <property type="evidence" value="ECO:0007669"/>
    <property type="project" value="InterPro"/>
</dbReference>
<sequence>MKSGDIEATLLYSSEGPPEEAYDYDVVEEEKKFIGGLCTADEPHRFLISNVRYIKEKPDLFLDGFHYVENDEVKGLENCKVEKDYRAICNAAAERLVKDHVGAVATYTMLAKYRTKTRVLGIHLDASPHDFENRMRWILNGKNSLEFDVGRLKELKNYLQDDNHKFVIIQVWRPLEKNLKDPFAVCSMSSVTIEEEAIVVRSQGLKPCGCALWKYKPWHRWYYMEHQMPNEPILFIQHIGETGQCLKDKVKTPTPIYAIPHTAFEDERYGQEKSRHSIETTVIAILHKDNPNLKRLESGEGGKF</sequence>
<dbReference type="InterPro" id="IPR044053">
    <property type="entry name" value="AsaB-like"/>
</dbReference>
<dbReference type="AlphaFoldDB" id="A0AAV0BDF3"/>
<proteinExistence type="inferred from homology"/>
<evidence type="ECO:0000256" key="1">
    <source>
        <dbReference type="ARBA" id="ARBA00023604"/>
    </source>
</evidence>
<dbReference type="EMBL" id="CALTRL010005715">
    <property type="protein sequence ID" value="CAH7685218.1"/>
    <property type="molecule type" value="Genomic_DNA"/>
</dbReference>
<dbReference type="Proteomes" id="UP001153365">
    <property type="component" value="Unassembled WGS sequence"/>
</dbReference>
<reference evidence="2" key="1">
    <citation type="submission" date="2022-06" db="EMBL/GenBank/DDBJ databases">
        <authorList>
            <consortium name="SYNGENTA / RWTH Aachen University"/>
        </authorList>
    </citation>
    <scope>NUCLEOTIDE SEQUENCE</scope>
</reference>
<evidence type="ECO:0000313" key="2">
    <source>
        <dbReference type="EMBL" id="CAH7685218.1"/>
    </source>
</evidence>
<protein>
    <submittedName>
        <fullName evidence="2">Expressed protein</fullName>
    </submittedName>
</protein>
<gene>
    <name evidence="2" type="ORF">PPACK8108_LOCUS19703</name>
</gene>
<comment type="similarity">
    <text evidence="1">Belongs to the asaB hydroxylase/desaturase family.</text>
</comment>
<dbReference type="PANTHER" id="PTHR34598:SF3">
    <property type="entry name" value="OXIDOREDUCTASE AN1597"/>
    <property type="match status" value="1"/>
</dbReference>
<dbReference type="PANTHER" id="PTHR34598">
    <property type="entry name" value="BLL6449 PROTEIN"/>
    <property type="match status" value="1"/>
</dbReference>
<dbReference type="NCBIfam" id="NF041278">
    <property type="entry name" value="CmcJ_NvfI_EfuI"/>
    <property type="match status" value="1"/>
</dbReference>
<keyword evidence="3" id="KW-1185">Reference proteome</keyword>
<accession>A0AAV0BDF3</accession>
<organism evidence="2 3">
    <name type="scientific">Phakopsora pachyrhizi</name>
    <name type="common">Asian soybean rust disease fungus</name>
    <dbReference type="NCBI Taxonomy" id="170000"/>
    <lineage>
        <taxon>Eukaryota</taxon>
        <taxon>Fungi</taxon>
        <taxon>Dikarya</taxon>
        <taxon>Basidiomycota</taxon>
        <taxon>Pucciniomycotina</taxon>
        <taxon>Pucciniomycetes</taxon>
        <taxon>Pucciniales</taxon>
        <taxon>Phakopsoraceae</taxon>
        <taxon>Phakopsora</taxon>
    </lineage>
</organism>